<name>A0A159Z7C5_9RHOB</name>
<dbReference type="InterPro" id="IPR002109">
    <property type="entry name" value="Glutaredoxin"/>
</dbReference>
<keyword evidence="3" id="KW-1185">Reference proteome</keyword>
<evidence type="ECO:0000313" key="3">
    <source>
        <dbReference type="Proteomes" id="UP000076128"/>
    </source>
</evidence>
<protein>
    <recommendedName>
        <fullName evidence="1">Glutaredoxin domain-containing protein</fullName>
    </recommendedName>
</protein>
<dbReference type="OrthoDB" id="9795531at2"/>
<proteinExistence type="predicted"/>
<accession>A0A159Z7C5</accession>
<sequence length="85" mass="9493">MSHNHIELFTTPTCPDCVILKRWLEAQGLVYIERDLRNPGIAEEARRRTGLRIAPITIIDGKALWGPAADQIARLRPLIGVAHAD</sequence>
<gene>
    <name evidence="2" type="ORF">AKL17_4095</name>
</gene>
<dbReference type="Proteomes" id="UP000076128">
    <property type="component" value="Chromosome"/>
</dbReference>
<dbReference type="RefSeq" id="WP_066816743.1">
    <property type="nucleotide sequence ID" value="NZ_CP012661.1"/>
</dbReference>
<dbReference type="Pfam" id="PF00462">
    <property type="entry name" value="Glutaredoxin"/>
    <property type="match status" value="1"/>
</dbReference>
<dbReference type="CDD" id="cd02976">
    <property type="entry name" value="NrdH"/>
    <property type="match status" value="1"/>
</dbReference>
<dbReference type="PROSITE" id="PS51354">
    <property type="entry name" value="GLUTAREDOXIN_2"/>
    <property type="match status" value="1"/>
</dbReference>
<evidence type="ECO:0000313" key="2">
    <source>
        <dbReference type="EMBL" id="AMY71317.1"/>
    </source>
</evidence>
<dbReference type="STRING" id="1335048.AKL17_4095"/>
<dbReference type="SUPFAM" id="SSF52833">
    <property type="entry name" value="Thioredoxin-like"/>
    <property type="match status" value="1"/>
</dbReference>
<evidence type="ECO:0000259" key="1">
    <source>
        <dbReference type="Pfam" id="PF00462"/>
    </source>
</evidence>
<dbReference type="AlphaFoldDB" id="A0A159Z7C5"/>
<organism evidence="2 3">
    <name type="scientific">Frigidibacter mobilis</name>
    <dbReference type="NCBI Taxonomy" id="1335048"/>
    <lineage>
        <taxon>Bacteria</taxon>
        <taxon>Pseudomonadati</taxon>
        <taxon>Pseudomonadota</taxon>
        <taxon>Alphaproteobacteria</taxon>
        <taxon>Rhodobacterales</taxon>
        <taxon>Paracoccaceae</taxon>
        <taxon>Frigidibacter</taxon>
    </lineage>
</organism>
<feature type="domain" description="Glutaredoxin" evidence="1">
    <location>
        <begin position="6"/>
        <end position="62"/>
    </location>
</feature>
<dbReference type="Gene3D" id="3.40.30.10">
    <property type="entry name" value="Glutaredoxin"/>
    <property type="match status" value="1"/>
</dbReference>
<dbReference type="EMBL" id="CP012661">
    <property type="protein sequence ID" value="AMY71317.1"/>
    <property type="molecule type" value="Genomic_DNA"/>
</dbReference>
<reference evidence="2 3" key="1">
    <citation type="submission" date="2015-09" db="EMBL/GenBank/DDBJ databases">
        <title>Complete genome sequence of Defluviimonas alba cai42t isolated from an oilfield in Xinjiang.</title>
        <authorList>
            <person name="Geng S."/>
            <person name="Pan X."/>
            <person name="Wu X."/>
        </authorList>
    </citation>
    <scope>NUCLEOTIDE SEQUENCE [LARGE SCALE GENOMIC DNA]</scope>
    <source>
        <strain evidence="3">cai42</strain>
    </source>
</reference>
<dbReference type="InterPro" id="IPR036249">
    <property type="entry name" value="Thioredoxin-like_sf"/>
</dbReference>
<dbReference type="KEGG" id="daa:AKL17_4095"/>